<name>A0ABW5ZTM2_9FLAO</name>
<gene>
    <name evidence="5" type="ORF">ACFS29_12055</name>
</gene>
<keyword evidence="6" id="KW-1185">Reference proteome</keyword>
<dbReference type="PANTHER" id="PTHR23526:SF2">
    <property type="entry name" value="MAJOR FACILITATOR SUPERFAMILY (MFS) PROFILE DOMAIN-CONTAINING PROTEIN"/>
    <property type="match status" value="1"/>
</dbReference>
<dbReference type="InterPro" id="IPR036259">
    <property type="entry name" value="MFS_trans_sf"/>
</dbReference>
<feature type="transmembrane region" description="Helical" evidence="4">
    <location>
        <begin position="323"/>
        <end position="345"/>
    </location>
</feature>
<dbReference type="Proteomes" id="UP001597548">
    <property type="component" value="Unassembled WGS sequence"/>
</dbReference>
<dbReference type="RefSeq" id="WP_194508372.1">
    <property type="nucleotide sequence ID" value="NZ_JADILU010000004.1"/>
</dbReference>
<dbReference type="InterPro" id="IPR011701">
    <property type="entry name" value="MFS"/>
</dbReference>
<evidence type="ECO:0000256" key="1">
    <source>
        <dbReference type="ARBA" id="ARBA00022692"/>
    </source>
</evidence>
<dbReference type="PANTHER" id="PTHR23526">
    <property type="entry name" value="INTEGRAL MEMBRANE TRANSPORT PROTEIN-RELATED"/>
    <property type="match status" value="1"/>
</dbReference>
<evidence type="ECO:0000313" key="6">
    <source>
        <dbReference type="Proteomes" id="UP001597548"/>
    </source>
</evidence>
<evidence type="ECO:0000313" key="5">
    <source>
        <dbReference type="EMBL" id="MFD2916379.1"/>
    </source>
</evidence>
<dbReference type="SUPFAM" id="SSF103473">
    <property type="entry name" value="MFS general substrate transporter"/>
    <property type="match status" value="1"/>
</dbReference>
<comment type="caution">
    <text evidence="5">The sequence shown here is derived from an EMBL/GenBank/DDBJ whole genome shotgun (WGS) entry which is preliminary data.</text>
</comment>
<evidence type="ECO:0000256" key="2">
    <source>
        <dbReference type="ARBA" id="ARBA00022989"/>
    </source>
</evidence>
<feature type="transmembrane region" description="Helical" evidence="4">
    <location>
        <begin position="170"/>
        <end position="189"/>
    </location>
</feature>
<keyword evidence="1 4" id="KW-0812">Transmembrane</keyword>
<dbReference type="Gene3D" id="1.20.1250.20">
    <property type="entry name" value="MFS general substrate transporter like domains"/>
    <property type="match status" value="2"/>
</dbReference>
<feature type="transmembrane region" description="Helical" evidence="4">
    <location>
        <begin position="59"/>
        <end position="80"/>
    </location>
</feature>
<reference evidence="6" key="1">
    <citation type="journal article" date="2019" name="Int. J. Syst. Evol. Microbiol.">
        <title>The Global Catalogue of Microorganisms (GCM) 10K type strain sequencing project: providing services to taxonomists for standard genome sequencing and annotation.</title>
        <authorList>
            <consortium name="The Broad Institute Genomics Platform"/>
            <consortium name="The Broad Institute Genome Sequencing Center for Infectious Disease"/>
            <person name="Wu L."/>
            <person name="Ma J."/>
        </authorList>
    </citation>
    <scope>NUCLEOTIDE SEQUENCE [LARGE SCALE GENOMIC DNA]</scope>
    <source>
        <strain evidence="6">KCTC 32514</strain>
    </source>
</reference>
<feature type="transmembrane region" description="Helical" evidence="4">
    <location>
        <begin position="131"/>
        <end position="150"/>
    </location>
</feature>
<dbReference type="EMBL" id="JBHUOS010000009">
    <property type="protein sequence ID" value="MFD2916379.1"/>
    <property type="molecule type" value="Genomic_DNA"/>
</dbReference>
<feature type="transmembrane region" description="Helical" evidence="4">
    <location>
        <begin position="291"/>
        <end position="311"/>
    </location>
</feature>
<keyword evidence="3 4" id="KW-0472">Membrane</keyword>
<dbReference type="InterPro" id="IPR052528">
    <property type="entry name" value="Sugar_transport-like"/>
</dbReference>
<dbReference type="Pfam" id="PF07690">
    <property type="entry name" value="MFS_1"/>
    <property type="match status" value="1"/>
</dbReference>
<feature type="transmembrane region" description="Helical" evidence="4">
    <location>
        <begin position="258"/>
        <end position="279"/>
    </location>
</feature>
<proteinExistence type="predicted"/>
<organism evidence="5 6">
    <name type="scientific">Psychroserpens luteus</name>
    <dbReference type="NCBI Taxonomy" id="1434066"/>
    <lineage>
        <taxon>Bacteria</taxon>
        <taxon>Pseudomonadati</taxon>
        <taxon>Bacteroidota</taxon>
        <taxon>Flavobacteriia</taxon>
        <taxon>Flavobacteriales</taxon>
        <taxon>Flavobacteriaceae</taxon>
        <taxon>Psychroserpens</taxon>
    </lineage>
</organism>
<feature type="transmembrane region" description="Helical" evidence="4">
    <location>
        <begin position="104"/>
        <end position="125"/>
    </location>
</feature>
<keyword evidence="2 4" id="KW-1133">Transmembrane helix</keyword>
<feature type="transmembrane region" description="Helical" evidence="4">
    <location>
        <begin position="201"/>
        <end position="220"/>
    </location>
</feature>
<accession>A0ABW5ZTM2</accession>
<feature type="transmembrane region" description="Helical" evidence="4">
    <location>
        <begin position="412"/>
        <end position="431"/>
    </location>
</feature>
<feature type="transmembrane region" description="Helical" evidence="4">
    <location>
        <begin position="351"/>
        <end position="368"/>
    </location>
</feature>
<evidence type="ECO:0000256" key="3">
    <source>
        <dbReference type="ARBA" id="ARBA00023136"/>
    </source>
</evidence>
<feature type="transmembrane region" description="Helical" evidence="4">
    <location>
        <begin position="388"/>
        <end position="406"/>
    </location>
</feature>
<protein>
    <submittedName>
        <fullName evidence="5">MFS transporter</fullName>
    </submittedName>
</protein>
<evidence type="ECO:0000256" key="4">
    <source>
        <dbReference type="SAM" id="Phobius"/>
    </source>
</evidence>
<dbReference type="CDD" id="cd06174">
    <property type="entry name" value="MFS"/>
    <property type="match status" value="1"/>
</dbReference>
<sequence length="443" mass="48821">MAKHLLQKLYGFLNNEHGERVCKGITDDACDHVTRNYFLILLSSTFTKLGDTLSNPKTVLTWLMTYVNAPVSIISLIVPIRESGSMLPQIALTKYISKKPIRKWIWVIGSCLQFCAIASIGFIALYFKGAVAGWLILLAVVLFSLSRSMCSVTSKDVLGKSIPKTRRGKLKGYTVSVSGVLVLLAGLFILYKSKTDVSIEFYSYLVFFASIMWLLAAIAYSRIKEFPQTISEEKDKQDEEPPEGLLSKFKLLKENKQFRNFVIARSLLLCSALTAPYYVVLAQNNVGKKSYLLGLFIIVNGIASIISAPFWGKFSDKSSKNVMALAVLIASILGIIAYFIISFSTDLKSTIWIYPTAFFILGIAHGGVRLGRKTYIVDMATGNERTNYVAVSNTIIGLILLVTGGLSALVSLISVEGVILVLSLFGVLGAYKSYKLPNVEKTD</sequence>